<keyword evidence="1" id="KW-0472">Membrane</keyword>
<name>A0A2N5GKK1_9BACI</name>
<dbReference type="EMBL" id="PGVD01000015">
    <property type="protein sequence ID" value="PLR99422.1"/>
    <property type="molecule type" value="Genomic_DNA"/>
</dbReference>
<keyword evidence="5" id="KW-1185">Reference proteome</keyword>
<evidence type="ECO:0000313" key="2">
    <source>
        <dbReference type="EMBL" id="PLR82036.1"/>
    </source>
</evidence>
<evidence type="ECO:0000313" key="3">
    <source>
        <dbReference type="EMBL" id="PLR99422.1"/>
    </source>
</evidence>
<dbReference type="AlphaFoldDB" id="A0A2N5GKK1"/>
<comment type="caution">
    <text evidence="2">The sequence shown here is derived from an EMBL/GenBank/DDBJ whole genome shotgun (WGS) entry which is preliminary data.</text>
</comment>
<feature type="transmembrane region" description="Helical" evidence="1">
    <location>
        <begin position="6"/>
        <end position="29"/>
    </location>
</feature>
<keyword evidence="1" id="KW-0812">Transmembrane</keyword>
<proteinExistence type="predicted"/>
<evidence type="ECO:0000313" key="5">
    <source>
        <dbReference type="Proteomes" id="UP000235114"/>
    </source>
</evidence>
<keyword evidence="1" id="KW-1133">Transmembrane helix</keyword>
<gene>
    <name evidence="2" type="ORF">CU635_12760</name>
    <name evidence="3" type="ORF">CVD25_06055</name>
</gene>
<dbReference type="EMBL" id="PGVA01000028">
    <property type="protein sequence ID" value="PLR82036.1"/>
    <property type="molecule type" value="Genomic_DNA"/>
</dbReference>
<evidence type="ECO:0000313" key="4">
    <source>
        <dbReference type="Proteomes" id="UP000234951"/>
    </source>
</evidence>
<dbReference type="OrthoDB" id="2888596at2"/>
<reference evidence="3 5" key="2">
    <citation type="submission" date="2017-12" db="EMBL/GenBank/DDBJ databases">
        <title>Comparative Functional Genomics of Dry Heat Resistant strains isolated from the Viking Spacecraft.</title>
        <authorList>
            <person name="Seuylemezian A."/>
            <person name="Cooper K."/>
            <person name="Vaishampayan P."/>
        </authorList>
    </citation>
    <scope>NUCLEOTIDE SEQUENCE [LARGE SCALE GENOMIC DNA]</scope>
    <source>
        <strain evidence="3 5">ATCC 29669</strain>
    </source>
</reference>
<dbReference type="Proteomes" id="UP000235114">
    <property type="component" value="Unassembled WGS sequence"/>
</dbReference>
<dbReference type="RefSeq" id="WP_101577752.1">
    <property type="nucleotide sequence ID" value="NZ_PGVA01000028.1"/>
</dbReference>
<protein>
    <submittedName>
        <fullName evidence="2">Uncharacterized protein</fullName>
    </submittedName>
</protein>
<evidence type="ECO:0000256" key="1">
    <source>
        <dbReference type="SAM" id="Phobius"/>
    </source>
</evidence>
<accession>A0A2N5GKK1</accession>
<organism evidence="2 4">
    <name type="scientific">Bacillus canaveralius</name>
    <dbReference type="NCBI Taxonomy" id="1403243"/>
    <lineage>
        <taxon>Bacteria</taxon>
        <taxon>Bacillati</taxon>
        <taxon>Bacillota</taxon>
        <taxon>Bacilli</taxon>
        <taxon>Bacillales</taxon>
        <taxon>Bacillaceae</taxon>
        <taxon>Bacillus</taxon>
    </lineage>
</organism>
<dbReference type="Proteomes" id="UP000234951">
    <property type="component" value="Unassembled WGS sequence"/>
</dbReference>
<reference evidence="2 4" key="1">
    <citation type="submission" date="2017-11" db="EMBL/GenBank/DDBJ databases">
        <title>Comparitive Functional Genomics of Dry Heat Resistant strains isolated from the Viking Spacecraft.</title>
        <authorList>
            <person name="Seuylemezian A."/>
            <person name="Cooper K."/>
            <person name="Vaishampayan P."/>
        </authorList>
    </citation>
    <scope>NUCLEOTIDE SEQUENCE [LARGE SCALE GENOMIC DNA]</scope>
    <source>
        <strain evidence="2 4">M4.6</strain>
    </source>
</reference>
<sequence length="61" mass="6481">MGGYIMDLTIVALLIVAITALMGVLVNGIGEKVFGGKHKTEFADQSARMQTGWKTVGGKKK</sequence>